<dbReference type="GO" id="GO:0003824">
    <property type="term" value="F:catalytic activity"/>
    <property type="evidence" value="ECO:0007669"/>
    <property type="project" value="InterPro"/>
</dbReference>
<dbReference type="STRING" id="134849.SAMN05443668_11495"/>
<dbReference type="SUPFAM" id="SSF56176">
    <property type="entry name" value="FAD-binding/transporter-associated domain-like"/>
    <property type="match status" value="1"/>
</dbReference>
<keyword evidence="1" id="KW-0285">Flavoprotein</keyword>
<dbReference type="GO" id="GO:0071949">
    <property type="term" value="F:FAD binding"/>
    <property type="evidence" value="ECO:0007669"/>
    <property type="project" value="InterPro"/>
</dbReference>
<dbReference type="PANTHER" id="PTHR11748:SF103">
    <property type="entry name" value="GLYCOLATE OXIDASE SUBUNIT GLCE"/>
    <property type="match status" value="1"/>
</dbReference>
<organism evidence="4 5">
    <name type="scientific">Cryptosporangium aurantiacum</name>
    <dbReference type="NCBI Taxonomy" id="134849"/>
    <lineage>
        <taxon>Bacteria</taxon>
        <taxon>Bacillati</taxon>
        <taxon>Actinomycetota</taxon>
        <taxon>Actinomycetes</taxon>
        <taxon>Cryptosporangiales</taxon>
        <taxon>Cryptosporangiaceae</taxon>
        <taxon>Cryptosporangium</taxon>
    </lineage>
</organism>
<evidence type="ECO:0000259" key="3">
    <source>
        <dbReference type="PROSITE" id="PS51387"/>
    </source>
</evidence>
<dbReference type="PANTHER" id="PTHR11748">
    <property type="entry name" value="D-LACTATE DEHYDROGENASE"/>
    <property type="match status" value="1"/>
</dbReference>
<name>A0A1M7RJC1_9ACTN</name>
<keyword evidence="5" id="KW-1185">Reference proteome</keyword>
<accession>A0A1M7RJC1</accession>
<keyword evidence="2" id="KW-0274">FAD</keyword>
<sequence>MPLAPESVADAAEILRDLGEAGTTVRPVGSGSRAGWGGPDDAARILTTAGLRRIIEHNPGDFTAVLEAGVPLADAQAEFASAGQWLALDPGSTGTIGGLVATADSGPARHRYGGVRDLIIGVTLVLSDGTVARSGGRVIKNVAGYDLGKLFTGSYGTLGLVAEVAVRLHPLPSGTATAVASFTDPSALAEAAAGLSRRPLEALCLDARWRAGAGQLLTRFGGVTASAQAAALGGLPGAAAAEVVEDDAELWEAQRAGQRSADGVVLKVSARPTDLARVLRLADDVGAAVVARAALGLAWLVLPAERAGEVGAVRAALAPRAVVTLDGGDRVESPWPEIDPGAAAVMQRIKARFDPARIFRPGAFVGGL</sequence>
<dbReference type="Gene3D" id="3.30.465.10">
    <property type="match status" value="1"/>
</dbReference>
<dbReference type="InterPro" id="IPR016166">
    <property type="entry name" value="FAD-bd_PCMH"/>
</dbReference>
<dbReference type="PROSITE" id="PS51387">
    <property type="entry name" value="FAD_PCMH"/>
    <property type="match status" value="1"/>
</dbReference>
<reference evidence="4 5" key="1">
    <citation type="submission" date="2016-11" db="EMBL/GenBank/DDBJ databases">
        <authorList>
            <person name="Jaros S."/>
            <person name="Januszkiewicz K."/>
            <person name="Wedrychowicz H."/>
        </authorList>
    </citation>
    <scope>NUCLEOTIDE SEQUENCE [LARGE SCALE GENOMIC DNA]</scope>
    <source>
        <strain evidence="4 5">DSM 46144</strain>
    </source>
</reference>
<dbReference type="Proteomes" id="UP000184440">
    <property type="component" value="Unassembled WGS sequence"/>
</dbReference>
<proteinExistence type="predicted"/>
<dbReference type="InterPro" id="IPR036318">
    <property type="entry name" value="FAD-bd_PCMH-like_sf"/>
</dbReference>
<dbReference type="InterPro" id="IPR006094">
    <property type="entry name" value="Oxid_FAD_bind_N"/>
</dbReference>
<evidence type="ECO:0000256" key="1">
    <source>
        <dbReference type="ARBA" id="ARBA00022630"/>
    </source>
</evidence>
<dbReference type="InterPro" id="IPR016164">
    <property type="entry name" value="FAD-linked_Oxase-like_C"/>
</dbReference>
<dbReference type="SUPFAM" id="SSF55103">
    <property type="entry name" value="FAD-linked oxidases, C-terminal domain"/>
    <property type="match status" value="1"/>
</dbReference>
<dbReference type="InterPro" id="IPR016169">
    <property type="entry name" value="FAD-bd_PCMH_sub2"/>
</dbReference>
<protein>
    <submittedName>
        <fullName evidence="4">Glycolate oxidase FAD binding subunit</fullName>
    </submittedName>
</protein>
<feature type="domain" description="FAD-binding PCMH-type" evidence="3">
    <location>
        <begin position="1"/>
        <end position="171"/>
    </location>
</feature>
<dbReference type="Pfam" id="PF01565">
    <property type="entry name" value="FAD_binding_4"/>
    <property type="match status" value="1"/>
</dbReference>
<dbReference type="OrthoDB" id="9811557at2"/>
<evidence type="ECO:0000313" key="5">
    <source>
        <dbReference type="Proteomes" id="UP000184440"/>
    </source>
</evidence>
<gene>
    <name evidence="4" type="ORF">SAMN05443668_11495</name>
</gene>
<evidence type="ECO:0000313" key="4">
    <source>
        <dbReference type="EMBL" id="SHN46262.1"/>
    </source>
</evidence>
<dbReference type="RefSeq" id="WP_073263098.1">
    <property type="nucleotide sequence ID" value="NZ_FRCS01000014.1"/>
</dbReference>
<dbReference type="EMBL" id="FRCS01000014">
    <property type="protein sequence ID" value="SHN46262.1"/>
    <property type="molecule type" value="Genomic_DNA"/>
</dbReference>
<evidence type="ECO:0000256" key="2">
    <source>
        <dbReference type="ARBA" id="ARBA00022827"/>
    </source>
</evidence>
<dbReference type="AlphaFoldDB" id="A0A1M7RJC1"/>